<protein>
    <recommendedName>
        <fullName evidence="3">Heterokaryon incompatibility domain-containing protein</fullName>
    </recommendedName>
</protein>
<gene>
    <name evidence="4" type="ORF">LTR82_001909</name>
</gene>
<dbReference type="AlphaFoldDB" id="A0AAN6JEG6"/>
<keyword evidence="2" id="KW-0472">Membrane</keyword>
<keyword evidence="2" id="KW-0812">Transmembrane</keyword>
<organism evidence="4 5">
    <name type="scientific">Friedmanniomyces endolithicus</name>
    <dbReference type="NCBI Taxonomy" id="329885"/>
    <lineage>
        <taxon>Eukaryota</taxon>
        <taxon>Fungi</taxon>
        <taxon>Dikarya</taxon>
        <taxon>Ascomycota</taxon>
        <taxon>Pezizomycotina</taxon>
        <taxon>Dothideomycetes</taxon>
        <taxon>Dothideomycetidae</taxon>
        <taxon>Mycosphaerellales</taxon>
        <taxon>Teratosphaeriaceae</taxon>
        <taxon>Friedmanniomyces</taxon>
    </lineage>
</organism>
<feature type="transmembrane region" description="Helical" evidence="2">
    <location>
        <begin position="911"/>
        <end position="932"/>
    </location>
</feature>
<comment type="caution">
    <text evidence="4">The sequence shown here is derived from an EMBL/GenBank/DDBJ whole genome shotgun (WGS) entry which is preliminary data.</text>
</comment>
<dbReference type="InterPro" id="IPR010730">
    <property type="entry name" value="HET"/>
</dbReference>
<reference evidence="4" key="1">
    <citation type="submission" date="2021-12" db="EMBL/GenBank/DDBJ databases">
        <title>Black yeast isolated from Biological Soil Crust.</title>
        <authorList>
            <person name="Kurbessoian T."/>
        </authorList>
    </citation>
    <scope>NUCLEOTIDE SEQUENCE</scope>
    <source>
        <strain evidence="4">CCFEE 5208</strain>
    </source>
</reference>
<feature type="domain" description="Heterokaryon incompatibility" evidence="3">
    <location>
        <begin position="41"/>
        <end position="226"/>
    </location>
</feature>
<dbReference type="PANTHER" id="PTHR24148">
    <property type="entry name" value="ANKYRIN REPEAT DOMAIN-CONTAINING PROTEIN 39 HOMOLOG-RELATED"/>
    <property type="match status" value="1"/>
</dbReference>
<feature type="region of interest" description="Disordered" evidence="1">
    <location>
        <begin position="671"/>
        <end position="700"/>
    </location>
</feature>
<name>A0AAN6JEG6_9PEZI</name>
<sequence length="1047" mass="114845">MAFSYDPLSAGHIRLLKHRPSGSGSLSFDIVHVALSSKPHYAALSYTWGSPGDAGNVLIHSQYFPVRQNLFDALQRIYSGKSIVSHLWVDAICINQGIDAAALKERSAQVTLMERIYGQADTVWVWLGKPKNKEDEETNRMAFAKIKYSRERVRVLQKTSDHYQPWWWPTPPRSQGLLFADLLLTFSPATDKSLFDAPGSMTYKAWLGIVSMWNSRWWARTWIYQESTLDDKPNHFFGIRGAQVRPTVLQIFRHTECADVRDKVYAPLGLLPADVSRRIVPDYAGKTHRDVHTDVAEYYLTKPGQPLDFLGYTMHRGGAQASTIQGHTSAFPSWLPDFSHSLDIVPIPKILHVPTNTYRRSRRLDWKRLSVLELDNTFGMPVTLVPTYRPLGGIPPVSFIVSDMLHVRGARIDRLKDFIPNTGPELDRVRAVAREKGRKWAIESQHKYRLGGTYAEAIQRTIVLDLVYDELGRPARRGGSYDSTLRHKPRAECTPVELRAQLDGRIASIRASSCRDLGLSEKLFLVMSPNTAMVGDTIWALTGGQALYVLRPVDVESRRYIFIGECYAHGLMDVLPANALLGSASCTATNIVSIIPESIAEAPQAEPIEVLDWTEKRYHTTYATGHDNHSPESPDTPRNLLPSARKKQSTRTSSMGVQLDMLRFPRADSATAAVAKSPRRDVGELPKPQVGSGEVGREPACGNIQATTTGMTNAYQSESAPSARANAPLTGSRKFALFTAEATVSTSPHSVISTALASVKTTWSFDGIFPVLPNKSEREATTSIATTPVYPTPLAMPTLPTSTGHITMGTDFAKGTPLVMPMSMNAIPAVPDGTTAWITVNGGKSLSFITAISSTTALSPSLDLQPALANSTTAATLSQPATPSTPPAQSDLAKTAIANETWMYPPASERFAIAVANPLAVAVVCLIVFAVTKVNTRRHRRRLDFYGPPVVEERRPRMSGADLAGSGMKQLRPRNGDGPGRLDEDVGFEDFMGSPVRKAKPLPQAPGQQLVDAGGVDGEEHVGGDVARQDQASQVDDLDYHTMIRGL</sequence>
<dbReference type="PANTHER" id="PTHR24148:SF73">
    <property type="entry name" value="HET DOMAIN PROTEIN (AFU_ORTHOLOGUE AFUA_8G01020)"/>
    <property type="match status" value="1"/>
</dbReference>
<evidence type="ECO:0000259" key="3">
    <source>
        <dbReference type="Pfam" id="PF06985"/>
    </source>
</evidence>
<dbReference type="InterPro" id="IPR052895">
    <property type="entry name" value="HetReg/Transcr_Mod"/>
</dbReference>
<feature type="region of interest" description="Disordered" evidence="1">
    <location>
        <begin position="622"/>
        <end position="657"/>
    </location>
</feature>
<accession>A0AAN6JEG6</accession>
<evidence type="ECO:0000256" key="1">
    <source>
        <dbReference type="SAM" id="MobiDB-lite"/>
    </source>
</evidence>
<dbReference type="Proteomes" id="UP001168146">
    <property type="component" value="Unassembled WGS sequence"/>
</dbReference>
<proteinExistence type="predicted"/>
<feature type="region of interest" description="Disordered" evidence="1">
    <location>
        <begin position="960"/>
        <end position="980"/>
    </location>
</feature>
<keyword evidence="2" id="KW-1133">Transmembrane helix</keyword>
<evidence type="ECO:0000313" key="5">
    <source>
        <dbReference type="Proteomes" id="UP001168146"/>
    </source>
</evidence>
<evidence type="ECO:0000313" key="4">
    <source>
        <dbReference type="EMBL" id="KAK0327147.1"/>
    </source>
</evidence>
<dbReference type="Pfam" id="PF26639">
    <property type="entry name" value="Het-6_barrel"/>
    <property type="match status" value="1"/>
</dbReference>
<evidence type="ECO:0000256" key="2">
    <source>
        <dbReference type="SAM" id="Phobius"/>
    </source>
</evidence>
<dbReference type="Pfam" id="PF06985">
    <property type="entry name" value="HET"/>
    <property type="match status" value="1"/>
</dbReference>
<dbReference type="EMBL" id="JASUXU010000003">
    <property type="protein sequence ID" value="KAK0327147.1"/>
    <property type="molecule type" value="Genomic_DNA"/>
</dbReference>